<proteinExistence type="predicted"/>
<organism evidence="1">
    <name type="scientific">Rhizophora mucronata</name>
    <name type="common">Asiatic mangrove</name>
    <dbReference type="NCBI Taxonomy" id="61149"/>
    <lineage>
        <taxon>Eukaryota</taxon>
        <taxon>Viridiplantae</taxon>
        <taxon>Streptophyta</taxon>
        <taxon>Embryophyta</taxon>
        <taxon>Tracheophyta</taxon>
        <taxon>Spermatophyta</taxon>
        <taxon>Magnoliopsida</taxon>
        <taxon>eudicotyledons</taxon>
        <taxon>Gunneridae</taxon>
        <taxon>Pentapetalae</taxon>
        <taxon>rosids</taxon>
        <taxon>fabids</taxon>
        <taxon>Malpighiales</taxon>
        <taxon>Rhizophoraceae</taxon>
        <taxon>Rhizophora</taxon>
    </lineage>
</organism>
<protein>
    <submittedName>
        <fullName evidence="1">Uncharacterized protein</fullName>
    </submittedName>
</protein>
<accession>A0A2P2NIE2</accession>
<dbReference type="EMBL" id="GGEC01061762">
    <property type="protein sequence ID" value="MBX42246.1"/>
    <property type="molecule type" value="Transcribed_RNA"/>
</dbReference>
<sequence length="9" mass="1015">MLSLSCRCC</sequence>
<name>A0A2P2NIE2_RHIMU</name>
<evidence type="ECO:0000313" key="1">
    <source>
        <dbReference type="EMBL" id="MBX42246.1"/>
    </source>
</evidence>
<reference evidence="1" key="1">
    <citation type="submission" date="2018-02" db="EMBL/GenBank/DDBJ databases">
        <title>Rhizophora mucronata_Transcriptome.</title>
        <authorList>
            <person name="Meera S.P."/>
            <person name="Sreeshan A."/>
            <person name="Augustine A."/>
        </authorList>
    </citation>
    <scope>NUCLEOTIDE SEQUENCE</scope>
    <source>
        <tissue evidence="1">Leaf</tissue>
    </source>
</reference>